<feature type="transmembrane region" description="Helical" evidence="1">
    <location>
        <begin position="96"/>
        <end position="113"/>
    </location>
</feature>
<keyword evidence="1" id="KW-1133">Transmembrane helix</keyword>
<protein>
    <submittedName>
        <fullName evidence="2">Uncharacterized protein</fullName>
    </submittedName>
</protein>
<dbReference type="Proteomes" id="UP000011550">
    <property type="component" value="Unassembled WGS sequence"/>
</dbReference>
<accession>M0I7K8</accession>
<comment type="caution">
    <text evidence="2">The sequence shown here is derived from an EMBL/GenBank/DDBJ whole genome shotgun (WGS) entry which is preliminary data.</text>
</comment>
<dbReference type="PATRIC" id="fig|662479.7.peg.2830"/>
<evidence type="ECO:0000256" key="1">
    <source>
        <dbReference type="SAM" id="Phobius"/>
    </source>
</evidence>
<dbReference type="EMBL" id="AOLN01000018">
    <property type="protein sequence ID" value="ELZ91429.1"/>
    <property type="molecule type" value="Genomic_DNA"/>
</dbReference>
<keyword evidence="1" id="KW-0472">Membrane</keyword>
<gene>
    <name evidence="2" type="ORF">C440_13984</name>
</gene>
<evidence type="ECO:0000313" key="2">
    <source>
        <dbReference type="EMBL" id="ELZ91429.1"/>
    </source>
</evidence>
<organism evidence="2 3">
    <name type="scientific">Haloferax mucosum ATCC BAA-1512</name>
    <dbReference type="NCBI Taxonomy" id="662479"/>
    <lineage>
        <taxon>Archaea</taxon>
        <taxon>Methanobacteriati</taxon>
        <taxon>Methanobacteriota</taxon>
        <taxon>Stenosarchaea group</taxon>
        <taxon>Halobacteria</taxon>
        <taxon>Halobacteriales</taxon>
        <taxon>Haloferacaceae</taxon>
        <taxon>Haloferax</taxon>
    </lineage>
</organism>
<evidence type="ECO:0000313" key="3">
    <source>
        <dbReference type="Proteomes" id="UP000011550"/>
    </source>
</evidence>
<dbReference type="STRING" id="662479.C440_13984"/>
<sequence length="127" mass="13532">MDPPGIRYMGRHRDAAVAVVCLLFVGVGLAVFRPRIPLSVVLVGLFGTLALEAVLSPRRVRTRVRAVWERTVVQVISVGALLVAVASTVALVGPSVLVAVCSGLVTYLLLLAADEYRARRANTPNNS</sequence>
<feature type="transmembrane region" description="Helical" evidence="1">
    <location>
        <begin position="15"/>
        <end position="32"/>
    </location>
</feature>
<name>M0I7K8_9EURY</name>
<dbReference type="AlphaFoldDB" id="M0I7K8"/>
<feature type="transmembrane region" description="Helical" evidence="1">
    <location>
        <begin position="67"/>
        <end position="90"/>
    </location>
</feature>
<keyword evidence="3" id="KW-1185">Reference proteome</keyword>
<keyword evidence="1" id="KW-0812">Transmembrane</keyword>
<feature type="transmembrane region" description="Helical" evidence="1">
    <location>
        <begin position="38"/>
        <end position="55"/>
    </location>
</feature>
<proteinExistence type="predicted"/>
<reference evidence="2 3" key="1">
    <citation type="journal article" date="2014" name="PLoS Genet.">
        <title>Phylogenetically driven sequencing of extremely halophilic archaea reveals strategies for static and dynamic osmo-response.</title>
        <authorList>
            <person name="Becker E.A."/>
            <person name="Seitzer P.M."/>
            <person name="Tritt A."/>
            <person name="Larsen D."/>
            <person name="Krusor M."/>
            <person name="Yao A.I."/>
            <person name="Wu D."/>
            <person name="Madern D."/>
            <person name="Eisen J.A."/>
            <person name="Darling A.E."/>
            <person name="Facciotti M.T."/>
        </authorList>
    </citation>
    <scope>NUCLEOTIDE SEQUENCE [LARGE SCALE GENOMIC DNA]</scope>
    <source>
        <strain evidence="2 3">ATCC BAA-1512</strain>
    </source>
</reference>